<dbReference type="SUPFAM" id="SSF75516">
    <property type="entry name" value="Pheromone-binding domain of LuxR-like quorum-sensing transcription factors"/>
    <property type="match status" value="1"/>
</dbReference>
<dbReference type="Gene3D" id="1.10.10.10">
    <property type="entry name" value="Winged helix-like DNA-binding domain superfamily/Winged helix DNA-binding domain"/>
    <property type="match status" value="1"/>
</dbReference>
<keyword evidence="2" id="KW-0238">DNA-binding</keyword>
<dbReference type="RefSeq" id="WP_009539607.1">
    <property type="nucleotide sequence ID" value="NZ_ANHY01000005.1"/>
</dbReference>
<dbReference type="Pfam" id="PF03472">
    <property type="entry name" value="Autoind_bind"/>
    <property type="match status" value="1"/>
</dbReference>
<dbReference type="InterPro" id="IPR000792">
    <property type="entry name" value="Tscrpt_reg_LuxR_C"/>
</dbReference>
<proteinExistence type="predicted"/>
<protein>
    <submittedName>
        <fullName evidence="5">Autoinducer-binding transcriptional regulator LuxR</fullName>
    </submittedName>
</protein>
<dbReference type="InterPro" id="IPR005143">
    <property type="entry name" value="TF_LuxR_autoind-bd_dom"/>
</dbReference>
<evidence type="ECO:0000256" key="2">
    <source>
        <dbReference type="ARBA" id="ARBA00023125"/>
    </source>
</evidence>
<dbReference type="Proteomes" id="UP000009881">
    <property type="component" value="Unassembled WGS sequence"/>
</dbReference>
<reference evidence="5 6" key="1">
    <citation type="journal article" date="2013" name="Genome Announc.">
        <title>Draft Genome Sequence of an Alphaproteobacterium, Caenispirillum salinarum AK4(T), Isolated from a Solar Saltern.</title>
        <authorList>
            <person name="Khatri I."/>
            <person name="Singh A."/>
            <person name="Korpole S."/>
            <person name="Pinnaka A.K."/>
            <person name="Subramanian S."/>
        </authorList>
    </citation>
    <scope>NUCLEOTIDE SEQUENCE [LARGE SCALE GENOMIC DNA]</scope>
    <source>
        <strain evidence="5 6">AK4</strain>
    </source>
</reference>
<accession>K9HN46</accession>
<dbReference type="SUPFAM" id="SSF46894">
    <property type="entry name" value="C-terminal effector domain of the bipartite response regulators"/>
    <property type="match status" value="1"/>
</dbReference>
<evidence type="ECO:0000313" key="5">
    <source>
        <dbReference type="EMBL" id="EKV31738.1"/>
    </source>
</evidence>
<dbReference type="AlphaFoldDB" id="K9HN46"/>
<evidence type="ECO:0000256" key="1">
    <source>
        <dbReference type="ARBA" id="ARBA00023015"/>
    </source>
</evidence>
<name>K9HN46_9PROT</name>
<dbReference type="PANTHER" id="PTHR44688:SF16">
    <property type="entry name" value="DNA-BINDING TRANSCRIPTIONAL ACTIVATOR DEVR_DOSR"/>
    <property type="match status" value="1"/>
</dbReference>
<feature type="domain" description="HTH luxR-type" evidence="4">
    <location>
        <begin position="180"/>
        <end position="245"/>
    </location>
</feature>
<evidence type="ECO:0000313" key="6">
    <source>
        <dbReference type="Proteomes" id="UP000009881"/>
    </source>
</evidence>
<dbReference type="InterPro" id="IPR036388">
    <property type="entry name" value="WH-like_DNA-bd_sf"/>
</dbReference>
<evidence type="ECO:0000256" key="3">
    <source>
        <dbReference type="ARBA" id="ARBA00023163"/>
    </source>
</evidence>
<comment type="caution">
    <text evidence="5">The sequence shown here is derived from an EMBL/GenBank/DDBJ whole genome shotgun (WGS) entry which is preliminary data.</text>
</comment>
<dbReference type="OrthoDB" id="7345476at2"/>
<dbReference type="Gene3D" id="3.30.450.80">
    <property type="entry name" value="Transcription factor LuxR-like, autoinducer-binding domain"/>
    <property type="match status" value="1"/>
</dbReference>
<dbReference type="eggNOG" id="COG2197">
    <property type="taxonomic scope" value="Bacteria"/>
</dbReference>
<dbReference type="PRINTS" id="PR00038">
    <property type="entry name" value="HTHLUXR"/>
</dbReference>
<dbReference type="GO" id="GO:0003677">
    <property type="term" value="F:DNA binding"/>
    <property type="evidence" value="ECO:0007669"/>
    <property type="project" value="UniProtKB-KW"/>
</dbReference>
<dbReference type="Pfam" id="PF00196">
    <property type="entry name" value="GerE"/>
    <property type="match status" value="1"/>
</dbReference>
<dbReference type="InterPro" id="IPR036693">
    <property type="entry name" value="TF_LuxR_autoind-bd_dom_sf"/>
</dbReference>
<gene>
    <name evidence="5" type="ORF">C882_3488</name>
</gene>
<dbReference type="CDD" id="cd06170">
    <property type="entry name" value="LuxR_C_like"/>
    <property type="match status" value="1"/>
</dbReference>
<dbReference type="PROSITE" id="PS50043">
    <property type="entry name" value="HTH_LUXR_2"/>
    <property type="match status" value="1"/>
</dbReference>
<dbReference type="InterPro" id="IPR016032">
    <property type="entry name" value="Sig_transdc_resp-reg_C-effctor"/>
</dbReference>
<dbReference type="PANTHER" id="PTHR44688">
    <property type="entry name" value="DNA-BINDING TRANSCRIPTIONAL ACTIVATOR DEVR_DOSR"/>
    <property type="match status" value="1"/>
</dbReference>
<dbReference type="STRING" id="1238182.C882_3488"/>
<sequence>MESLDVGSPSLAAAPIRWADRVLSAPDLPALHGTLRELTAEIGLRLPSYALVMLPERRLVEEAALITYPAEWSQHYLQQGYFLDDPTVVTGLRSCQSFAWRDIPPPGSPRARRIMAEAADWGIIDGLTVPLRGGSLAALSVALPDSATPRGRAEILRAAMAPFTILSLLVHERGRVLYRRDIGAGMLTPRERECVRWLAAGKTGIEIAGILHISDLTVTQHLKSAMRKLQCATRAQLAVRAVALGLAEPG</sequence>
<dbReference type="SMART" id="SM00421">
    <property type="entry name" value="HTH_LUXR"/>
    <property type="match status" value="1"/>
</dbReference>
<keyword evidence="3" id="KW-0804">Transcription</keyword>
<keyword evidence="1" id="KW-0805">Transcription regulation</keyword>
<dbReference type="GO" id="GO:0006355">
    <property type="term" value="P:regulation of DNA-templated transcription"/>
    <property type="evidence" value="ECO:0007669"/>
    <property type="project" value="InterPro"/>
</dbReference>
<organism evidence="5 6">
    <name type="scientific">Caenispirillum salinarum AK4</name>
    <dbReference type="NCBI Taxonomy" id="1238182"/>
    <lineage>
        <taxon>Bacteria</taxon>
        <taxon>Pseudomonadati</taxon>
        <taxon>Pseudomonadota</taxon>
        <taxon>Alphaproteobacteria</taxon>
        <taxon>Rhodospirillales</taxon>
        <taxon>Novispirillaceae</taxon>
        <taxon>Caenispirillum</taxon>
    </lineage>
</organism>
<dbReference type="EMBL" id="ANHY01000005">
    <property type="protein sequence ID" value="EKV31738.1"/>
    <property type="molecule type" value="Genomic_DNA"/>
</dbReference>
<keyword evidence="6" id="KW-1185">Reference proteome</keyword>
<evidence type="ECO:0000259" key="4">
    <source>
        <dbReference type="PROSITE" id="PS50043"/>
    </source>
</evidence>